<organism evidence="2 3">
    <name type="scientific">Agrocybe chaxingu</name>
    <dbReference type="NCBI Taxonomy" id="84603"/>
    <lineage>
        <taxon>Eukaryota</taxon>
        <taxon>Fungi</taxon>
        <taxon>Dikarya</taxon>
        <taxon>Basidiomycota</taxon>
        <taxon>Agaricomycotina</taxon>
        <taxon>Agaricomycetes</taxon>
        <taxon>Agaricomycetidae</taxon>
        <taxon>Agaricales</taxon>
        <taxon>Agaricineae</taxon>
        <taxon>Strophariaceae</taxon>
        <taxon>Agrocybe</taxon>
    </lineage>
</organism>
<gene>
    <name evidence="2" type="ORF">NLJ89_g3916</name>
</gene>
<dbReference type="AlphaFoldDB" id="A0A9W8K4B8"/>
<evidence type="ECO:0000313" key="3">
    <source>
        <dbReference type="Proteomes" id="UP001148786"/>
    </source>
</evidence>
<accession>A0A9W8K4B8</accession>
<proteinExistence type="predicted"/>
<reference evidence="2" key="1">
    <citation type="submission" date="2022-07" db="EMBL/GenBank/DDBJ databases">
        <title>Genome Sequence of Agrocybe chaxingu.</title>
        <authorList>
            <person name="Buettner E."/>
        </authorList>
    </citation>
    <scope>NUCLEOTIDE SEQUENCE</scope>
    <source>
        <strain evidence="2">MP-N11</strain>
    </source>
</reference>
<feature type="compositionally biased region" description="Low complexity" evidence="1">
    <location>
        <begin position="136"/>
        <end position="151"/>
    </location>
</feature>
<name>A0A9W8K4B8_9AGAR</name>
<comment type="caution">
    <text evidence="2">The sequence shown here is derived from an EMBL/GenBank/DDBJ whole genome shotgun (WGS) entry which is preliminary data.</text>
</comment>
<dbReference type="EMBL" id="JANKHO010000306">
    <property type="protein sequence ID" value="KAJ3511759.1"/>
    <property type="molecule type" value="Genomic_DNA"/>
</dbReference>
<protein>
    <submittedName>
        <fullName evidence="2">Uncharacterized protein</fullName>
    </submittedName>
</protein>
<sequence>MQEYRPSTHPLRQRLLGQTIALPYVEDTRFPTDIEPVSDECGVAGPSTFVGSFNSDTGVPAASFLSGAQVSSPTPVRLLGKTIPLPEVEDETFPMGVIPNDANIAEPSSSNALGLIIPQSGQEFEAPNSRGSPRDSQSTPRSSFSASTMSPSSPVFAYSSTASCPLPTEILQICDSLPHRFGCSWRDLELGHRWSNQTTLTLLCPLLVQQARRVLLHGKSTLVDVTFGQLCEDSAQPPPMRRGASLIKLDHLESLSITSSTHLGFLFDKTVVRLPMLKRLSLTSHRGRSGSSAPVVLDHALDVPWGNLESLSLANESSSPCDILLILSKCDNLRQFCWFDDMERLTVSGHLPASKLPHLEELSINSSSEGCNVLVNCFAKEIMRNIRKGFFTSLPSALTSNLTTSKLTHLTIHDAIPLQKLFTILRGLRVLEHGKFAVNCPASHPFQPRGEILCTRLLSLQLSTSVTLAPLWGCLSSPSIEALTLSTRNPHIDLVTDVQSFLLRFRRCSITHTRISWLHTWNFQR</sequence>
<evidence type="ECO:0000313" key="2">
    <source>
        <dbReference type="EMBL" id="KAJ3511759.1"/>
    </source>
</evidence>
<evidence type="ECO:0000256" key="1">
    <source>
        <dbReference type="SAM" id="MobiDB-lite"/>
    </source>
</evidence>
<dbReference type="OrthoDB" id="10399298at2759"/>
<dbReference type="Proteomes" id="UP001148786">
    <property type="component" value="Unassembled WGS sequence"/>
</dbReference>
<feature type="region of interest" description="Disordered" evidence="1">
    <location>
        <begin position="123"/>
        <end position="151"/>
    </location>
</feature>
<keyword evidence="3" id="KW-1185">Reference proteome</keyword>